<dbReference type="VEuPathDB" id="FungiDB:H310_04119"/>
<evidence type="ECO:0000259" key="1">
    <source>
        <dbReference type="PROSITE" id="PS50013"/>
    </source>
</evidence>
<dbReference type="AlphaFoldDB" id="A0A024UFA5"/>
<reference evidence="2" key="1">
    <citation type="submission" date="2013-12" db="EMBL/GenBank/DDBJ databases">
        <title>The Genome Sequence of Aphanomyces invadans NJM9701.</title>
        <authorList>
            <consortium name="The Broad Institute Genomics Platform"/>
            <person name="Russ C."/>
            <person name="Tyler B."/>
            <person name="van West P."/>
            <person name="Dieguez-Uribeondo J."/>
            <person name="Young S.K."/>
            <person name="Zeng Q."/>
            <person name="Gargeya S."/>
            <person name="Fitzgerald M."/>
            <person name="Abouelleil A."/>
            <person name="Alvarado L."/>
            <person name="Chapman S.B."/>
            <person name="Gainer-Dewar J."/>
            <person name="Goldberg J."/>
            <person name="Griggs A."/>
            <person name="Gujja S."/>
            <person name="Hansen M."/>
            <person name="Howarth C."/>
            <person name="Imamovic A."/>
            <person name="Ireland A."/>
            <person name="Larimer J."/>
            <person name="McCowan C."/>
            <person name="Murphy C."/>
            <person name="Pearson M."/>
            <person name="Poon T.W."/>
            <person name="Priest M."/>
            <person name="Roberts A."/>
            <person name="Saif S."/>
            <person name="Shea T."/>
            <person name="Sykes S."/>
            <person name="Wortman J."/>
            <person name="Nusbaum C."/>
            <person name="Birren B."/>
        </authorList>
    </citation>
    <scope>NUCLEOTIDE SEQUENCE [LARGE SCALE GENOMIC DNA]</scope>
    <source>
        <strain evidence="2">NJM9701</strain>
    </source>
</reference>
<protein>
    <recommendedName>
        <fullName evidence="1">Chromo domain-containing protein</fullName>
    </recommendedName>
</protein>
<dbReference type="Gene3D" id="2.40.50.40">
    <property type="match status" value="1"/>
</dbReference>
<dbReference type="InterPro" id="IPR016197">
    <property type="entry name" value="Chromo-like_dom_sf"/>
</dbReference>
<dbReference type="PROSITE" id="PS50013">
    <property type="entry name" value="CHROMO_2"/>
    <property type="match status" value="1"/>
</dbReference>
<name>A0A024UFA5_9STRA</name>
<feature type="domain" description="Chromo" evidence="1">
    <location>
        <begin position="123"/>
        <end position="155"/>
    </location>
</feature>
<evidence type="ECO:0000313" key="2">
    <source>
        <dbReference type="EMBL" id="ETW05091.1"/>
    </source>
</evidence>
<dbReference type="EMBL" id="KI913957">
    <property type="protein sequence ID" value="ETW05091.1"/>
    <property type="molecule type" value="Genomic_DNA"/>
</dbReference>
<sequence length="191" mass="21920">MLKRSQQRCTICTVTYQHEVRSCAQQARGRHDNKNKVNFTTFAVGDYVLVGSVVQRSNKLALQWRRPNQVVRAVTDHVMETQQLVPPFGVSTYHSCRPKMYQDSSIEVTEDLINQIAYCDGGFHVERLEKVRLTNGEYQVQVKWMGLGDEEVLWELARNPLDAIPVVFTKWCKTHKSAKHVAAMMKNLGLL</sequence>
<dbReference type="CDD" id="cd00024">
    <property type="entry name" value="CD_CSD"/>
    <property type="match status" value="1"/>
</dbReference>
<dbReference type="SUPFAM" id="SSF54160">
    <property type="entry name" value="Chromo domain-like"/>
    <property type="match status" value="1"/>
</dbReference>
<dbReference type="OrthoDB" id="78084at2759"/>
<accession>A0A024UFA5</accession>
<dbReference type="RefSeq" id="XP_008866529.1">
    <property type="nucleotide sequence ID" value="XM_008868307.1"/>
</dbReference>
<dbReference type="GeneID" id="20081169"/>
<organism evidence="2">
    <name type="scientific">Aphanomyces invadans</name>
    <dbReference type="NCBI Taxonomy" id="157072"/>
    <lineage>
        <taxon>Eukaryota</taxon>
        <taxon>Sar</taxon>
        <taxon>Stramenopiles</taxon>
        <taxon>Oomycota</taxon>
        <taxon>Saprolegniomycetes</taxon>
        <taxon>Saprolegniales</taxon>
        <taxon>Verrucalvaceae</taxon>
        <taxon>Aphanomyces</taxon>
    </lineage>
</organism>
<gene>
    <name evidence="2" type="ORF">H310_04119</name>
</gene>
<proteinExistence type="predicted"/>
<dbReference type="InterPro" id="IPR000953">
    <property type="entry name" value="Chromo/chromo_shadow_dom"/>
</dbReference>